<dbReference type="RefSeq" id="WP_165333385.1">
    <property type="nucleotide sequence ID" value="NZ_JAAKZW010000081.1"/>
</dbReference>
<feature type="transmembrane region" description="Helical" evidence="2">
    <location>
        <begin position="12"/>
        <end position="33"/>
    </location>
</feature>
<dbReference type="EMBL" id="JAAKZW010000081">
    <property type="protein sequence ID" value="NGO77933.1"/>
    <property type="molecule type" value="Genomic_DNA"/>
</dbReference>
<sequence>MIPPTYVPALRHGLAIAALVLAVVAVIASVSGIGSAGREHHATDRGTEVHVSPCPRDTGADTGFHERDIVVP</sequence>
<name>A0A6G4XL34_9ACTN</name>
<proteinExistence type="predicted"/>
<feature type="compositionally biased region" description="Basic and acidic residues" evidence="1">
    <location>
        <begin position="63"/>
        <end position="72"/>
    </location>
</feature>
<gene>
    <name evidence="3" type="ORF">G6045_20040</name>
</gene>
<dbReference type="Proteomes" id="UP000481109">
    <property type="component" value="Unassembled WGS sequence"/>
</dbReference>
<keyword evidence="2" id="KW-0812">Transmembrane</keyword>
<keyword evidence="2" id="KW-0472">Membrane</keyword>
<dbReference type="AlphaFoldDB" id="A0A6G4XL34"/>
<accession>A0A6G4XL34</accession>
<feature type="compositionally biased region" description="Basic and acidic residues" evidence="1">
    <location>
        <begin position="37"/>
        <end position="48"/>
    </location>
</feature>
<protein>
    <submittedName>
        <fullName evidence="3">Uncharacterized protein</fullName>
    </submittedName>
</protein>
<organism evidence="3 4">
    <name type="scientific">Streptomyces mesophilus</name>
    <dbReference type="NCBI Taxonomy" id="1775132"/>
    <lineage>
        <taxon>Bacteria</taxon>
        <taxon>Bacillati</taxon>
        <taxon>Actinomycetota</taxon>
        <taxon>Actinomycetes</taxon>
        <taxon>Kitasatosporales</taxon>
        <taxon>Streptomycetaceae</taxon>
        <taxon>Streptomyces</taxon>
    </lineage>
</organism>
<evidence type="ECO:0000313" key="4">
    <source>
        <dbReference type="Proteomes" id="UP000481109"/>
    </source>
</evidence>
<reference evidence="3 4" key="1">
    <citation type="submission" date="2020-02" db="EMBL/GenBank/DDBJ databases">
        <title>Whole-genome analyses of novel actinobacteria.</title>
        <authorList>
            <person name="Sahin N."/>
            <person name="Tokatli A."/>
        </authorList>
    </citation>
    <scope>NUCLEOTIDE SEQUENCE [LARGE SCALE GENOMIC DNA]</scope>
    <source>
        <strain evidence="3 4">YC504</strain>
    </source>
</reference>
<evidence type="ECO:0000256" key="1">
    <source>
        <dbReference type="SAM" id="MobiDB-lite"/>
    </source>
</evidence>
<feature type="region of interest" description="Disordered" evidence="1">
    <location>
        <begin position="33"/>
        <end position="72"/>
    </location>
</feature>
<keyword evidence="2" id="KW-1133">Transmembrane helix</keyword>
<evidence type="ECO:0000313" key="3">
    <source>
        <dbReference type="EMBL" id="NGO77933.1"/>
    </source>
</evidence>
<evidence type="ECO:0000256" key="2">
    <source>
        <dbReference type="SAM" id="Phobius"/>
    </source>
</evidence>
<keyword evidence="4" id="KW-1185">Reference proteome</keyword>
<comment type="caution">
    <text evidence="3">The sequence shown here is derived from an EMBL/GenBank/DDBJ whole genome shotgun (WGS) entry which is preliminary data.</text>
</comment>